<dbReference type="EMBL" id="CAJVQA010004351">
    <property type="protein sequence ID" value="CAG8596834.1"/>
    <property type="molecule type" value="Genomic_DNA"/>
</dbReference>
<name>A0A9N9CEB8_9GLOM</name>
<dbReference type="AlphaFoldDB" id="A0A9N9CEB8"/>
<evidence type="ECO:0000313" key="2">
    <source>
        <dbReference type="Proteomes" id="UP000789759"/>
    </source>
</evidence>
<organism evidence="1 2">
    <name type="scientific">Cetraspora pellucida</name>
    <dbReference type="NCBI Taxonomy" id="1433469"/>
    <lineage>
        <taxon>Eukaryota</taxon>
        <taxon>Fungi</taxon>
        <taxon>Fungi incertae sedis</taxon>
        <taxon>Mucoromycota</taxon>
        <taxon>Glomeromycotina</taxon>
        <taxon>Glomeromycetes</taxon>
        <taxon>Diversisporales</taxon>
        <taxon>Gigasporaceae</taxon>
        <taxon>Cetraspora</taxon>
    </lineage>
</organism>
<accession>A0A9N9CEB8</accession>
<comment type="caution">
    <text evidence="1">The sequence shown here is derived from an EMBL/GenBank/DDBJ whole genome shotgun (WGS) entry which is preliminary data.</text>
</comment>
<proteinExistence type="predicted"/>
<evidence type="ECO:0000313" key="1">
    <source>
        <dbReference type="EMBL" id="CAG8596834.1"/>
    </source>
</evidence>
<keyword evidence="2" id="KW-1185">Reference proteome</keyword>
<dbReference type="Proteomes" id="UP000789759">
    <property type="component" value="Unassembled WGS sequence"/>
</dbReference>
<gene>
    <name evidence="1" type="ORF">CPELLU_LOCUS6802</name>
</gene>
<reference evidence="1" key="1">
    <citation type="submission" date="2021-06" db="EMBL/GenBank/DDBJ databases">
        <authorList>
            <person name="Kallberg Y."/>
            <person name="Tangrot J."/>
            <person name="Rosling A."/>
        </authorList>
    </citation>
    <scope>NUCLEOTIDE SEQUENCE</scope>
    <source>
        <strain evidence="1">FL966</strain>
    </source>
</reference>
<protein>
    <submittedName>
        <fullName evidence="1">14716_t:CDS:1</fullName>
    </submittedName>
</protein>
<sequence>MPLQVMALFVNMSTTESMATLLGFKSFVLTIADYYVTVFIDNRVARKMVELGEERPWQKEIMQKVETFFDRLNDKLLLKKAQSFQQSVSLPRYGSSMQCKATIILITPVWPLAPWWPILLQQKTEVIELSSVTKSFILS</sequence>